<dbReference type="Proteomes" id="UP000499080">
    <property type="component" value="Unassembled WGS sequence"/>
</dbReference>
<dbReference type="OrthoDB" id="8063408at2759"/>
<comment type="caution">
    <text evidence="1">The sequence shown here is derived from an EMBL/GenBank/DDBJ whole genome shotgun (WGS) entry which is preliminary data.</text>
</comment>
<evidence type="ECO:0000313" key="1">
    <source>
        <dbReference type="EMBL" id="GBO10980.1"/>
    </source>
</evidence>
<organism evidence="1 2">
    <name type="scientific">Araneus ventricosus</name>
    <name type="common">Orbweaver spider</name>
    <name type="synonym">Epeira ventricosa</name>
    <dbReference type="NCBI Taxonomy" id="182803"/>
    <lineage>
        <taxon>Eukaryota</taxon>
        <taxon>Metazoa</taxon>
        <taxon>Ecdysozoa</taxon>
        <taxon>Arthropoda</taxon>
        <taxon>Chelicerata</taxon>
        <taxon>Arachnida</taxon>
        <taxon>Araneae</taxon>
        <taxon>Araneomorphae</taxon>
        <taxon>Entelegynae</taxon>
        <taxon>Araneoidea</taxon>
        <taxon>Araneidae</taxon>
        <taxon>Araneus</taxon>
    </lineage>
</organism>
<protein>
    <submittedName>
        <fullName evidence="1">Uncharacterized protein</fullName>
    </submittedName>
</protein>
<name>A0A4Y2UH88_ARAVE</name>
<evidence type="ECO:0000313" key="2">
    <source>
        <dbReference type="Proteomes" id="UP000499080"/>
    </source>
</evidence>
<keyword evidence="2" id="KW-1185">Reference proteome</keyword>
<dbReference type="EMBL" id="BGPR01035939">
    <property type="protein sequence ID" value="GBO10980.1"/>
    <property type="molecule type" value="Genomic_DNA"/>
</dbReference>
<reference evidence="1 2" key="1">
    <citation type="journal article" date="2019" name="Sci. Rep.">
        <title>Orb-weaving spider Araneus ventricosus genome elucidates the spidroin gene catalogue.</title>
        <authorList>
            <person name="Kono N."/>
            <person name="Nakamura H."/>
            <person name="Ohtoshi R."/>
            <person name="Moran D.A.P."/>
            <person name="Shinohara A."/>
            <person name="Yoshida Y."/>
            <person name="Fujiwara M."/>
            <person name="Mori M."/>
            <person name="Tomita M."/>
            <person name="Arakawa K."/>
        </authorList>
    </citation>
    <scope>NUCLEOTIDE SEQUENCE [LARGE SCALE GENOMIC DNA]</scope>
</reference>
<gene>
    <name evidence="1" type="ORF">AVEN_248222_1</name>
</gene>
<accession>A0A4Y2UH88</accession>
<proteinExistence type="predicted"/>
<dbReference type="AlphaFoldDB" id="A0A4Y2UH88"/>
<sequence length="133" mass="15504">MLSHLCNNTFQMAFMAEGRQCHLPVPMIWREPTNHIDDCYFCMVPPVSGGFTRNKREQLNTLTYHMLCNLSHMAKDSQFMSLLQIFLSVQTRTISLCHIILFKRQRQHVVAVGVMMTFRALMKHLLYIKLPGC</sequence>